<evidence type="ECO:0000313" key="1">
    <source>
        <dbReference type="EMBL" id="JAH61776.1"/>
    </source>
</evidence>
<name>A0A0E9U7H3_ANGAN</name>
<reference evidence="1" key="2">
    <citation type="journal article" date="2015" name="Fish Shellfish Immunol.">
        <title>Early steps in the European eel (Anguilla anguilla)-Vibrio vulnificus interaction in the gills: Role of the RtxA13 toxin.</title>
        <authorList>
            <person name="Callol A."/>
            <person name="Pajuelo D."/>
            <person name="Ebbesson L."/>
            <person name="Teles M."/>
            <person name="MacKenzie S."/>
            <person name="Amaro C."/>
        </authorList>
    </citation>
    <scope>NUCLEOTIDE SEQUENCE</scope>
</reference>
<protein>
    <submittedName>
        <fullName evidence="1">Uncharacterized protein</fullName>
    </submittedName>
</protein>
<sequence length="11" mass="1331">MEKSASKKQFF</sequence>
<proteinExistence type="predicted"/>
<reference evidence="1" key="1">
    <citation type="submission" date="2014-11" db="EMBL/GenBank/DDBJ databases">
        <authorList>
            <person name="Amaro Gonzalez C."/>
        </authorList>
    </citation>
    <scope>NUCLEOTIDE SEQUENCE</scope>
</reference>
<organism evidence="1">
    <name type="scientific">Anguilla anguilla</name>
    <name type="common">European freshwater eel</name>
    <name type="synonym">Muraena anguilla</name>
    <dbReference type="NCBI Taxonomy" id="7936"/>
    <lineage>
        <taxon>Eukaryota</taxon>
        <taxon>Metazoa</taxon>
        <taxon>Chordata</taxon>
        <taxon>Craniata</taxon>
        <taxon>Vertebrata</taxon>
        <taxon>Euteleostomi</taxon>
        <taxon>Actinopterygii</taxon>
        <taxon>Neopterygii</taxon>
        <taxon>Teleostei</taxon>
        <taxon>Anguilliformes</taxon>
        <taxon>Anguillidae</taxon>
        <taxon>Anguilla</taxon>
    </lineage>
</organism>
<dbReference type="EMBL" id="GBXM01046801">
    <property type="protein sequence ID" value="JAH61776.1"/>
    <property type="molecule type" value="Transcribed_RNA"/>
</dbReference>
<accession>A0A0E9U7H3</accession>